<dbReference type="RefSeq" id="WP_217644268.1">
    <property type="nucleotide sequence ID" value="NZ_BONM01000007.1"/>
</dbReference>
<proteinExistence type="predicted"/>
<protein>
    <recommendedName>
        <fullName evidence="3">Polyketide cyclase / dehydrase and lipid transport</fullName>
    </recommendedName>
</protein>
<dbReference type="AlphaFoldDB" id="A0A1I0ZIL4"/>
<organism evidence="1 2">
    <name type="scientific">Cellulomonas marina</name>
    <dbReference type="NCBI Taxonomy" id="988821"/>
    <lineage>
        <taxon>Bacteria</taxon>
        <taxon>Bacillati</taxon>
        <taxon>Actinomycetota</taxon>
        <taxon>Actinomycetes</taxon>
        <taxon>Micrococcales</taxon>
        <taxon>Cellulomonadaceae</taxon>
        <taxon>Cellulomonas</taxon>
    </lineage>
</organism>
<dbReference type="Gene3D" id="3.30.530.20">
    <property type="match status" value="1"/>
</dbReference>
<sequence length="169" mass="17831">MSGGRVAGGLRHGRLTLGARGPVPADVAWGRYDDPGLWAGWAPHIRRVEAPPRLAAGAGGRVHGPLGVRVRFVVTAVDRPRRRWAWRVHAGPLVLRLEHGVDAGMDVGVHAGVHGAGAGTGATTGAGSRTWLVLHGPLPVLLAYAPLAWWSLRRLVTLPRLRLPAGGAR</sequence>
<accession>A0A1I0ZIL4</accession>
<evidence type="ECO:0000313" key="2">
    <source>
        <dbReference type="Proteomes" id="UP000199012"/>
    </source>
</evidence>
<dbReference type="Proteomes" id="UP000199012">
    <property type="component" value="Unassembled WGS sequence"/>
</dbReference>
<keyword evidence="2" id="KW-1185">Reference proteome</keyword>
<evidence type="ECO:0000313" key="1">
    <source>
        <dbReference type="EMBL" id="SFB25495.1"/>
    </source>
</evidence>
<dbReference type="InterPro" id="IPR023393">
    <property type="entry name" value="START-like_dom_sf"/>
</dbReference>
<evidence type="ECO:0008006" key="3">
    <source>
        <dbReference type="Google" id="ProtNLM"/>
    </source>
</evidence>
<dbReference type="SUPFAM" id="SSF55961">
    <property type="entry name" value="Bet v1-like"/>
    <property type="match status" value="1"/>
</dbReference>
<dbReference type="Pfam" id="PF10604">
    <property type="entry name" value="Polyketide_cyc2"/>
    <property type="match status" value="1"/>
</dbReference>
<reference evidence="1 2" key="1">
    <citation type="submission" date="2016-10" db="EMBL/GenBank/DDBJ databases">
        <authorList>
            <person name="de Groot N.N."/>
        </authorList>
    </citation>
    <scope>NUCLEOTIDE SEQUENCE [LARGE SCALE GENOMIC DNA]</scope>
    <source>
        <strain evidence="1 2">CGMCC 4.6945</strain>
    </source>
</reference>
<dbReference type="InterPro" id="IPR019587">
    <property type="entry name" value="Polyketide_cyclase/dehydratase"/>
</dbReference>
<dbReference type="STRING" id="988821.SAMN05421867_111109"/>
<gene>
    <name evidence="1" type="ORF">SAMN05421867_111109</name>
</gene>
<name>A0A1I0ZIL4_9CELL</name>
<dbReference type="EMBL" id="FOKA01000011">
    <property type="protein sequence ID" value="SFB25495.1"/>
    <property type="molecule type" value="Genomic_DNA"/>
</dbReference>